<gene>
    <name evidence="1" type="ORF">F7D73_09140</name>
</gene>
<accession>A0A6G1U1T6</accession>
<evidence type="ECO:0000313" key="1">
    <source>
        <dbReference type="EMBL" id="MQN81115.1"/>
    </source>
</evidence>
<protein>
    <submittedName>
        <fullName evidence="1">DUF3244 domain-containing protein</fullName>
    </submittedName>
</protein>
<proteinExistence type="predicted"/>
<dbReference type="Gene3D" id="2.60.40.3080">
    <property type="match status" value="1"/>
</dbReference>
<dbReference type="RefSeq" id="WP_153124087.1">
    <property type="nucleotide sequence ID" value="NZ_VZCB01000076.1"/>
</dbReference>
<comment type="caution">
    <text evidence="1">The sequence shown here is derived from an EMBL/GenBank/DDBJ whole genome shotgun (WGS) entry which is preliminary data.</text>
</comment>
<dbReference type="Proteomes" id="UP000480425">
    <property type="component" value="Unassembled WGS sequence"/>
</dbReference>
<sequence length="119" mass="13241">MDIKRILFVVYMVVIALSVNASPIAFRRIDKNHNAGIRTVLPSLEADIDDCSIVLEVSRYTGIAHIYIYDANHTVMLCDTLQVSGKNQVVLDLSHLGNAQYSIEVVLDDGTAYRGNFEL</sequence>
<dbReference type="EMBL" id="VZCB01000076">
    <property type="protein sequence ID" value="MQN81115.1"/>
    <property type="molecule type" value="Genomic_DNA"/>
</dbReference>
<reference evidence="1 2" key="1">
    <citation type="submission" date="2019-09" db="EMBL/GenBank/DDBJ databases">
        <title>Distinct polysaccharide growth profiles of human intestinal Prevotella copri isolates.</title>
        <authorList>
            <person name="Fehlner-Peach H."/>
            <person name="Magnabosco C."/>
            <person name="Raghavan V."/>
            <person name="Scher J.U."/>
            <person name="Tett A."/>
            <person name="Cox L.M."/>
            <person name="Gottsegen C."/>
            <person name="Watters A."/>
            <person name="Wiltshire- Gordon J.D."/>
            <person name="Segata N."/>
            <person name="Bonneau R."/>
            <person name="Littman D.R."/>
        </authorList>
    </citation>
    <scope>NUCLEOTIDE SEQUENCE [LARGE SCALE GENOMIC DNA]</scope>
    <source>
        <strain evidence="2">iA622</strain>
    </source>
</reference>
<dbReference type="OrthoDB" id="1520931at2"/>
<evidence type="ECO:0000313" key="2">
    <source>
        <dbReference type="Proteomes" id="UP000480425"/>
    </source>
</evidence>
<organism evidence="1 2">
    <name type="scientific">Segatella copri</name>
    <dbReference type="NCBI Taxonomy" id="165179"/>
    <lineage>
        <taxon>Bacteria</taxon>
        <taxon>Pseudomonadati</taxon>
        <taxon>Bacteroidota</taxon>
        <taxon>Bacteroidia</taxon>
        <taxon>Bacteroidales</taxon>
        <taxon>Prevotellaceae</taxon>
        <taxon>Segatella</taxon>
    </lineage>
</organism>
<dbReference type="AlphaFoldDB" id="A0A6G1U1T6"/>
<name>A0A6G1U1T6_9BACT</name>